<comment type="caution">
    <text evidence="2">The sequence shown here is derived from an EMBL/GenBank/DDBJ whole genome shotgun (WGS) entry which is preliminary data.</text>
</comment>
<protein>
    <submittedName>
        <fullName evidence="2">Uncharacterized protein</fullName>
    </submittedName>
</protein>
<evidence type="ECO:0000313" key="3">
    <source>
        <dbReference type="Proteomes" id="UP001286313"/>
    </source>
</evidence>
<keyword evidence="3" id="KW-1185">Reference proteome</keyword>
<feature type="compositionally biased region" description="Polar residues" evidence="1">
    <location>
        <begin position="10"/>
        <end position="22"/>
    </location>
</feature>
<feature type="non-terminal residue" evidence="2">
    <location>
        <position position="1"/>
    </location>
</feature>
<evidence type="ECO:0000313" key="2">
    <source>
        <dbReference type="EMBL" id="KAK3852956.1"/>
    </source>
</evidence>
<reference evidence="2" key="1">
    <citation type="submission" date="2023-10" db="EMBL/GenBank/DDBJ databases">
        <title>Genome assemblies of two species of porcelain crab, Petrolisthes cinctipes and Petrolisthes manimaculis (Anomura: Porcellanidae).</title>
        <authorList>
            <person name="Angst P."/>
        </authorList>
    </citation>
    <scope>NUCLEOTIDE SEQUENCE</scope>
    <source>
        <strain evidence="2">PB745_01</strain>
        <tissue evidence="2">Gill</tissue>
    </source>
</reference>
<feature type="region of interest" description="Disordered" evidence="1">
    <location>
        <begin position="9"/>
        <end position="49"/>
    </location>
</feature>
<accession>A0AAE1EKR9</accession>
<organism evidence="2 3">
    <name type="scientific">Petrolisthes cinctipes</name>
    <name type="common">Flat porcelain crab</name>
    <dbReference type="NCBI Taxonomy" id="88211"/>
    <lineage>
        <taxon>Eukaryota</taxon>
        <taxon>Metazoa</taxon>
        <taxon>Ecdysozoa</taxon>
        <taxon>Arthropoda</taxon>
        <taxon>Crustacea</taxon>
        <taxon>Multicrustacea</taxon>
        <taxon>Malacostraca</taxon>
        <taxon>Eumalacostraca</taxon>
        <taxon>Eucarida</taxon>
        <taxon>Decapoda</taxon>
        <taxon>Pleocyemata</taxon>
        <taxon>Anomura</taxon>
        <taxon>Galatheoidea</taxon>
        <taxon>Porcellanidae</taxon>
        <taxon>Petrolisthes</taxon>
    </lineage>
</organism>
<dbReference type="AlphaFoldDB" id="A0AAE1EKR9"/>
<gene>
    <name evidence="2" type="ORF">Pcinc_040475</name>
</gene>
<evidence type="ECO:0000256" key="1">
    <source>
        <dbReference type="SAM" id="MobiDB-lite"/>
    </source>
</evidence>
<feature type="compositionally biased region" description="Basic and acidic residues" evidence="1">
    <location>
        <begin position="24"/>
        <end position="41"/>
    </location>
</feature>
<dbReference type="Proteomes" id="UP001286313">
    <property type="component" value="Unassembled WGS sequence"/>
</dbReference>
<dbReference type="EMBL" id="JAWQEG010007166">
    <property type="protein sequence ID" value="KAK3852956.1"/>
    <property type="molecule type" value="Genomic_DNA"/>
</dbReference>
<sequence>ISDVECIIQTIDQQSSSGNNELGITDHRRGGGGGREERDQPEPYPSDLGAGCIMEVKWRQLAGRGGPQYNQG</sequence>
<proteinExistence type="predicted"/>
<name>A0AAE1EKR9_PETCI</name>